<dbReference type="InterPro" id="IPR029052">
    <property type="entry name" value="Metallo-depent_PP-like"/>
</dbReference>
<dbReference type="InterPro" id="IPR006311">
    <property type="entry name" value="TAT_signal"/>
</dbReference>
<evidence type="ECO:0000256" key="2">
    <source>
        <dbReference type="ARBA" id="ARBA00022801"/>
    </source>
</evidence>
<accession>A0A7W9SPM4</accession>
<dbReference type="GO" id="GO:0008758">
    <property type="term" value="F:UDP-2,3-diacylglucosamine hydrolase activity"/>
    <property type="evidence" value="ECO:0007669"/>
    <property type="project" value="TreeGrafter"/>
</dbReference>
<dbReference type="AlphaFoldDB" id="A0A7W9SPM4"/>
<evidence type="ECO:0000313" key="4">
    <source>
        <dbReference type="EMBL" id="MBB6050486.1"/>
    </source>
</evidence>
<sequence length="283" mass="30669">MNFAKQSASTPQERREATRRVFLKLCVGAAATVLAEGLSEPFGVEAVAHELILPGLPKTLDGLRVAQLTDPHRGNLTPDAVIQAAVRRAAAWKPDLVVLTGDYVRWDPVDTHAFARMLAPLKPRLGIAGVLGNHDYQDPRRVAQLLTDIAGVRMLRNASEELAPGLHLAGIEDTWRGSPDPTKALKNVPDNAALLFLTHNPVGVRFVSDRPCLALAGHTHGGQFRVPGIAPHFPPGMEGFHQIDGWGTYDKARLYVSRGVGCTAYPIRLNCPPEVTLFTLRAA</sequence>
<dbReference type="CDD" id="cd07385">
    <property type="entry name" value="MPP_YkuE_C"/>
    <property type="match status" value="1"/>
</dbReference>
<dbReference type="GO" id="GO:0016020">
    <property type="term" value="C:membrane"/>
    <property type="evidence" value="ECO:0007669"/>
    <property type="project" value="GOC"/>
</dbReference>
<dbReference type="EMBL" id="JACHGW010000002">
    <property type="protein sequence ID" value="MBB6050486.1"/>
    <property type="molecule type" value="Genomic_DNA"/>
</dbReference>
<dbReference type="PROSITE" id="PS51318">
    <property type="entry name" value="TAT"/>
    <property type="match status" value="1"/>
</dbReference>
<keyword evidence="2" id="KW-0378">Hydrolase</keyword>
<evidence type="ECO:0000259" key="3">
    <source>
        <dbReference type="Pfam" id="PF00149"/>
    </source>
</evidence>
<dbReference type="PANTHER" id="PTHR31302">
    <property type="entry name" value="TRANSMEMBRANE PROTEIN WITH METALLOPHOSPHOESTERASE DOMAIN-RELATED"/>
    <property type="match status" value="1"/>
</dbReference>
<dbReference type="InterPro" id="IPR051158">
    <property type="entry name" value="Metallophosphoesterase_sf"/>
</dbReference>
<dbReference type="InterPro" id="IPR004843">
    <property type="entry name" value="Calcineurin-like_PHP"/>
</dbReference>
<keyword evidence="5" id="KW-1185">Reference proteome</keyword>
<feature type="domain" description="Calcineurin-like phosphoesterase" evidence="3">
    <location>
        <begin position="63"/>
        <end position="220"/>
    </location>
</feature>
<gene>
    <name evidence="4" type="ORF">HNQ39_002277</name>
</gene>
<dbReference type="Gene3D" id="3.60.21.10">
    <property type="match status" value="1"/>
</dbReference>
<dbReference type="Pfam" id="PF00149">
    <property type="entry name" value="Metallophos"/>
    <property type="match status" value="1"/>
</dbReference>
<protein>
    <recommendedName>
        <fullName evidence="3">Calcineurin-like phosphoesterase domain-containing protein</fullName>
    </recommendedName>
</protein>
<dbReference type="SUPFAM" id="SSF56300">
    <property type="entry name" value="Metallo-dependent phosphatases"/>
    <property type="match status" value="1"/>
</dbReference>
<dbReference type="RefSeq" id="WP_184195528.1">
    <property type="nucleotide sequence ID" value="NZ_JACHGW010000002.1"/>
</dbReference>
<keyword evidence="1" id="KW-0479">Metal-binding</keyword>
<organism evidence="4 5">
    <name type="scientific">Armatimonas rosea</name>
    <dbReference type="NCBI Taxonomy" id="685828"/>
    <lineage>
        <taxon>Bacteria</taxon>
        <taxon>Bacillati</taxon>
        <taxon>Armatimonadota</taxon>
        <taxon>Armatimonadia</taxon>
        <taxon>Armatimonadales</taxon>
        <taxon>Armatimonadaceae</taxon>
        <taxon>Armatimonas</taxon>
    </lineage>
</organism>
<proteinExistence type="predicted"/>
<dbReference type="Proteomes" id="UP000520814">
    <property type="component" value="Unassembled WGS sequence"/>
</dbReference>
<comment type="caution">
    <text evidence="4">The sequence shown here is derived from an EMBL/GenBank/DDBJ whole genome shotgun (WGS) entry which is preliminary data.</text>
</comment>
<dbReference type="PANTHER" id="PTHR31302:SF31">
    <property type="entry name" value="PHOSPHODIESTERASE YAEI"/>
    <property type="match status" value="1"/>
</dbReference>
<evidence type="ECO:0000313" key="5">
    <source>
        <dbReference type="Proteomes" id="UP000520814"/>
    </source>
</evidence>
<reference evidence="4 5" key="1">
    <citation type="submission" date="2020-08" db="EMBL/GenBank/DDBJ databases">
        <title>Genomic Encyclopedia of Type Strains, Phase IV (KMG-IV): sequencing the most valuable type-strain genomes for metagenomic binning, comparative biology and taxonomic classification.</title>
        <authorList>
            <person name="Goeker M."/>
        </authorList>
    </citation>
    <scope>NUCLEOTIDE SEQUENCE [LARGE SCALE GENOMIC DNA]</scope>
    <source>
        <strain evidence="4 5">DSM 23562</strain>
    </source>
</reference>
<dbReference type="GO" id="GO:0009245">
    <property type="term" value="P:lipid A biosynthetic process"/>
    <property type="evidence" value="ECO:0007669"/>
    <property type="project" value="TreeGrafter"/>
</dbReference>
<name>A0A7W9SPM4_ARMRO</name>
<dbReference type="GO" id="GO:0046872">
    <property type="term" value="F:metal ion binding"/>
    <property type="evidence" value="ECO:0007669"/>
    <property type="project" value="UniProtKB-KW"/>
</dbReference>
<evidence type="ECO:0000256" key="1">
    <source>
        <dbReference type="ARBA" id="ARBA00022723"/>
    </source>
</evidence>